<dbReference type="PANTHER" id="PTHR11220:SF58">
    <property type="entry name" value="SOUL HEME-BINDING FAMILY PROTEIN"/>
    <property type="match status" value="1"/>
</dbReference>
<evidence type="ECO:0008006" key="5">
    <source>
        <dbReference type="Google" id="ProtNLM"/>
    </source>
</evidence>
<dbReference type="InterPro" id="IPR011256">
    <property type="entry name" value="Reg_factor_effector_dom_sf"/>
</dbReference>
<evidence type="ECO:0000256" key="3">
    <source>
        <dbReference type="SAM" id="SignalP"/>
    </source>
</evidence>
<dbReference type="EMBL" id="HBED01042870">
    <property type="protein sequence ID" value="CAD8323153.1"/>
    <property type="molecule type" value="Transcribed_RNA"/>
</dbReference>
<feature type="chain" id="PRO_5031050858" description="SOUL heme-binding protein" evidence="3">
    <location>
        <begin position="25"/>
        <end position="497"/>
    </location>
</feature>
<evidence type="ECO:0000313" key="4">
    <source>
        <dbReference type="EMBL" id="CAD8323153.1"/>
    </source>
</evidence>
<feature type="region of interest" description="Disordered" evidence="2">
    <location>
        <begin position="467"/>
        <end position="497"/>
    </location>
</feature>
<dbReference type="SUPFAM" id="SSF55136">
    <property type="entry name" value="Probable bacterial effector-binding domain"/>
    <property type="match status" value="1"/>
</dbReference>
<dbReference type="PANTHER" id="PTHR11220">
    <property type="entry name" value="HEME-BINDING PROTEIN-RELATED"/>
    <property type="match status" value="1"/>
</dbReference>
<dbReference type="Pfam" id="PF04832">
    <property type="entry name" value="SOUL"/>
    <property type="match status" value="1"/>
</dbReference>
<sequence>MRLGIAALKLLLAYAATAPSSTDAFVVPHALRQQQQVARPKGDGDVAVAFRRGVAVAATAETTATDSDAAFSAFADSLDEDSLFDDADMTEEEKATWQENLEQLLDPATPLAKRQILLSDLLNANDDIRESVQSALRERKIDPLLTPTGKKLQDGTRAVARQIASDILPSIAETISSASPAGQASGKDSPVAAIAGELPTLVPKLGSRVFDAFSKQAQKQIELIQGDLADPSRIPERITKQAAEVAAEAKNVFSETPENLVGPEYTVVSRGEGYEIREYDEYDVASTSMAKVGEPYSMDDVASGGAAFNALAAYLFGANDEGKSMEMTTPVTTTSVGEMRFYLKKDGVYTGEFPQPLNEEDDRFNERGAVEIKHIPASRLAVARFTGFVTEGEVARQKDALLAALAADGVEVDVPHGQVVPHVVFQYNPPYTIPIVRRNEVAVPVRAVGSGDAAAAAADLETEWEEAIGDVDDEAGAVDDEVDHGGPDTDDVGPSDY</sequence>
<gene>
    <name evidence="4" type="ORF">TDUB1175_LOCUS21571</name>
</gene>
<organism evidence="4">
    <name type="scientific">Pseudictyota dubia</name>
    <dbReference type="NCBI Taxonomy" id="2749911"/>
    <lineage>
        <taxon>Eukaryota</taxon>
        <taxon>Sar</taxon>
        <taxon>Stramenopiles</taxon>
        <taxon>Ochrophyta</taxon>
        <taxon>Bacillariophyta</taxon>
        <taxon>Mediophyceae</taxon>
        <taxon>Biddulphiophycidae</taxon>
        <taxon>Eupodiscales</taxon>
        <taxon>Odontellaceae</taxon>
        <taxon>Pseudictyota</taxon>
    </lineage>
</organism>
<name>A0A7R9ZGF5_9STRA</name>
<evidence type="ECO:0000256" key="2">
    <source>
        <dbReference type="SAM" id="MobiDB-lite"/>
    </source>
</evidence>
<feature type="signal peptide" evidence="3">
    <location>
        <begin position="1"/>
        <end position="24"/>
    </location>
</feature>
<keyword evidence="3" id="KW-0732">Signal</keyword>
<dbReference type="AlphaFoldDB" id="A0A7R9ZGF5"/>
<comment type="similarity">
    <text evidence="1">Belongs to the HEBP family.</text>
</comment>
<reference evidence="4" key="1">
    <citation type="submission" date="2021-01" db="EMBL/GenBank/DDBJ databases">
        <authorList>
            <person name="Corre E."/>
            <person name="Pelletier E."/>
            <person name="Niang G."/>
            <person name="Scheremetjew M."/>
            <person name="Finn R."/>
            <person name="Kale V."/>
            <person name="Holt S."/>
            <person name="Cochrane G."/>
            <person name="Meng A."/>
            <person name="Brown T."/>
            <person name="Cohen L."/>
        </authorList>
    </citation>
    <scope>NUCLEOTIDE SEQUENCE</scope>
    <source>
        <strain evidence="4">CCMP147</strain>
    </source>
</reference>
<protein>
    <recommendedName>
        <fullName evidence="5">SOUL heme-binding protein</fullName>
    </recommendedName>
</protein>
<accession>A0A7R9ZGF5</accession>
<dbReference type="InterPro" id="IPR006917">
    <property type="entry name" value="SOUL_heme-bd"/>
</dbReference>
<evidence type="ECO:0000256" key="1">
    <source>
        <dbReference type="ARBA" id="ARBA00009817"/>
    </source>
</evidence>
<proteinExistence type="inferred from homology"/>
<dbReference type="Gene3D" id="3.20.80.10">
    <property type="entry name" value="Regulatory factor, effector binding domain"/>
    <property type="match status" value="1"/>
</dbReference>